<evidence type="ECO:0000256" key="2">
    <source>
        <dbReference type="ARBA" id="ARBA00004760"/>
    </source>
</evidence>
<feature type="transmembrane region" description="Helical" evidence="9">
    <location>
        <begin position="259"/>
        <end position="278"/>
    </location>
</feature>
<comment type="pathway">
    <text evidence="2">Lipid metabolism; sphingolipid metabolism.</text>
</comment>
<feature type="transmembrane region" description="Helical" evidence="9">
    <location>
        <begin position="217"/>
        <end position="239"/>
    </location>
</feature>
<comment type="pathway">
    <text evidence="3">Sphingolipid metabolism.</text>
</comment>
<dbReference type="STRING" id="1227499.C493_18461"/>
<keyword evidence="7 9" id="KW-1133">Transmembrane helix</keyword>
<keyword evidence="5 10" id="KW-0808">Transferase</keyword>
<protein>
    <submittedName>
        <fullName evidence="10">Glycosyl transferase family protein</fullName>
    </submittedName>
</protein>
<evidence type="ECO:0000256" key="9">
    <source>
        <dbReference type="SAM" id="Phobius"/>
    </source>
</evidence>
<dbReference type="OrthoDB" id="27596at2157"/>
<name>L9WNH4_9EURY</name>
<dbReference type="Gene3D" id="3.90.550.10">
    <property type="entry name" value="Spore Coat Polysaccharide Biosynthesis Protein SpsA, Chain A"/>
    <property type="match status" value="1"/>
</dbReference>
<evidence type="ECO:0000256" key="6">
    <source>
        <dbReference type="ARBA" id="ARBA00022692"/>
    </source>
</evidence>
<keyword evidence="8 9" id="KW-0472">Membrane</keyword>
<dbReference type="AlphaFoldDB" id="L9WNH4"/>
<dbReference type="EMBL" id="AOHZ01000084">
    <property type="protein sequence ID" value="ELY50994.1"/>
    <property type="molecule type" value="Genomic_DNA"/>
</dbReference>
<evidence type="ECO:0000256" key="8">
    <source>
        <dbReference type="ARBA" id="ARBA00023136"/>
    </source>
</evidence>
<evidence type="ECO:0000313" key="10">
    <source>
        <dbReference type="EMBL" id="ELY50994.1"/>
    </source>
</evidence>
<proteinExistence type="predicted"/>
<keyword evidence="11" id="KW-1185">Reference proteome</keyword>
<keyword evidence="4" id="KW-0328">Glycosyltransferase</keyword>
<comment type="subcellular location">
    <subcellularLocation>
        <location evidence="1">Membrane</location>
        <topology evidence="1">Multi-pass membrane protein</topology>
    </subcellularLocation>
</comment>
<dbReference type="PATRIC" id="fig|1227499.3.peg.3803"/>
<sequence>MASIILPTFEWTRSCEQLARQLESEDELLVVCDHEDDPVASTELPENADLLVAGEPEGCSGKANAVALALEHASQDRIVLTDDDVERDDDWLATIKRLGEEHGTVTAIPLFLSEEYPFKLLEPLCIVVASFVVDRTNWVTWGGGVTFDRREIDLEGYVADLRRTVSDDALLAEYTDEVVASRELVNEVRVPGGPRVTYERITRFVTIFYRFAPRRTLAILGLFLAVAAAGIVAPLLVAFSVTYIARDQYRSLGVDRRTWAFAVPSLLLAPLFALAGIARPTFVWGGRRYLWHDTFDVTVLEEGSTATDED</sequence>
<dbReference type="InterPro" id="IPR025993">
    <property type="entry name" value="Ceramide_glucosylTrfase"/>
</dbReference>
<dbReference type="Pfam" id="PF13506">
    <property type="entry name" value="Glyco_transf_21"/>
    <property type="match status" value="1"/>
</dbReference>
<organism evidence="10 11">
    <name type="scientific">Natronolimnohabitans innermongolicus JCM 12255</name>
    <dbReference type="NCBI Taxonomy" id="1227499"/>
    <lineage>
        <taxon>Archaea</taxon>
        <taxon>Methanobacteriati</taxon>
        <taxon>Methanobacteriota</taxon>
        <taxon>Stenosarchaea group</taxon>
        <taxon>Halobacteria</taxon>
        <taxon>Halobacteriales</taxon>
        <taxon>Natrialbaceae</taxon>
        <taxon>Natronolimnohabitans</taxon>
    </lineage>
</organism>
<comment type="caution">
    <text evidence="10">The sequence shown here is derived from an EMBL/GenBank/DDBJ whole genome shotgun (WGS) entry which is preliminary data.</text>
</comment>
<evidence type="ECO:0000256" key="3">
    <source>
        <dbReference type="ARBA" id="ARBA00004991"/>
    </source>
</evidence>
<dbReference type="eggNOG" id="arCOG01389">
    <property type="taxonomic scope" value="Archaea"/>
</dbReference>
<gene>
    <name evidence="10" type="ORF">C493_18461</name>
</gene>
<evidence type="ECO:0000256" key="4">
    <source>
        <dbReference type="ARBA" id="ARBA00022676"/>
    </source>
</evidence>
<evidence type="ECO:0000256" key="5">
    <source>
        <dbReference type="ARBA" id="ARBA00022679"/>
    </source>
</evidence>
<evidence type="ECO:0000256" key="1">
    <source>
        <dbReference type="ARBA" id="ARBA00004141"/>
    </source>
</evidence>
<dbReference type="GO" id="GO:0016020">
    <property type="term" value="C:membrane"/>
    <property type="evidence" value="ECO:0007669"/>
    <property type="project" value="UniProtKB-SubCell"/>
</dbReference>
<evidence type="ECO:0000313" key="11">
    <source>
        <dbReference type="Proteomes" id="UP000011602"/>
    </source>
</evidence>
<dbReference type="Proteomes" id="UP000011602">
    <property type="component" value="Unassembled WGS sequence"/>
</dbReference>
<reference evidence="10 11" key="1">
    <citation type="journal article" date="2014" name="PLoS Genet.">
        <title>Phylogenetically driven sequencing of extremely halophilic archaea reveals strategies for static and dynamic osmo-response.</title>
        <authorList>
            <person name="Becker E.A."/>
            <person name="Seitzer P.M."/>
            <person name="Tritt A."/>
            <person name="Larsen D."/>
            <person name="Krusor M."/>
            <person name="Yao A.I."/>
            <person name="Wu D."/>
            <person name="Madern D."/>
            <person name="Eisen J.A."/>
            <person name="Darling A.E."/>
            <person name="Facciotti M.T."/>
        </authorList>
    </citation>
    <scope>NUCLEOTIDE SEQUENCE [LARGE SCALE GENOMIC DNA]</scope>
    <source>
        <strain evidence="10 11">JCM 12255</strain>
    </source>
</reference>
<evidence type="ECO:0000256" key="7">
    <source>
        <dbReference type="ARBA" id="ARBA00022989"/>
    </source>
</evidence>
<dbReference type="SUPFAM" id="SSF53448">
    <property type="entry name" value="Nucleotide-diphospho-sugar transferases"/>
    <property type="match status" value="1"/>
</dbReference>
<keyword evidence="6 9" id="KW-0812">Transmembrane</keyword>
<accession>L9WNH4</accession>
<dbReference type="InterPro" id="IPR029044">
    <property type="entry name" value="Nucleotide-diphossugar_trans"/>
</dbReference>
<dbReference type="GO" id="GO:0016757">
    <property type="term" value="F:glycosyltransferase activity"/>
    <property type="evidence" value="ECO:0007669"/>
    <property type="project" value="UniProtKB-KW"/>
</dbReference>
<dbReference type="RefSeq" id="WP_007260950.1">
    <property type="nucleotide sequence ID" value="NZ_AOHZ01000084.1"/>
</dbReference>